<dbReference type="InterPro" id="IPR036291">
    <property type="entry name" value="NAD(P)-bd_dom_sf"/>
</dbReference>
<gene>
    <name evidence="1" type="ORF">GII31_21210</name>
</gene>
<evidence type="ECO:0000313" key="1">
    <source>
        <dbReference type="EMBL" id="QHN37038.1"/>
    </source>
</evidence>
<accession>A0ABX6IM87</accession>
<dbReference type="EMBL" id="CP045809">
    <property type="protein sequence ID" value="QHN37038.1"/>
    <property type="molecule type" value="Genomic_DNA"/>
</dbReference>
<keyword evidence="2" id="KW-1185">Reference proteome</keyword>
<reference evidence="1" key="1">
    <citation type="journal article" date="2021" name="Nat. Microbiol.">
        <title>Cocultivation of an ultrasmall environmental parasitic bacterium with lytic ability against bacteria associated with wastewater foams.</title>
        <authorList>
            <person name="Batinovic S."/>
            <person name="Rose J.J.A."/>
            <person name="Ratcliffe J."/>
            <person name="Seviour R.J."/>
            <person name="Petrovski S."/>
        </authorList>
    </citation>
    <scope>NUCLEOTIDE SEQUENCE</scope>
    <source>
        <strain evidence="1">CON9</strain>
    </source>
</reference>
<dbReference type="Proteomes" id="UP001059836">
    <property type="component" value="Chromosome"/>
</dbReference>
<dbReference type="RefSeq" id="WP_213245307.1">
    <property type="nucleotide sequence ID" value="NZ_CP045806.1"/>
</dbReference>
<name>A0ABX6IM87_9ACTN</name>
<protein>
    <submittedName>
        <fullName evidence="1">Uncharacterized protein</fullName>
    </submittedName>
</protein>
<evidence type="ECO:0000313" key="2">
    <source>
        <dbReference type="Proteomes" id="UP001059836"/>
    </source>
</evidence>
<dbReference type="SUPFAM" id="SSF51735">
    <property type="entry name" value="NAD(P)-binding Rossmann-fold domains"/>
    <property type="match status" value="1"/>
</dbReference>
<organism evidence="1 2">
    <name type="scientific">Gordonia pseudamarae</name>
    <dbReference type="NCBI Taxonomy" id="2831662"/>
    <lineage>
        <taxon>Bacteria</taxon>
        <taxon>Bacillati</taxon>
        <taxon>Actinomycetota</taxon>
        <taxon>Actinomycetes</taxon>
        <taxon>Mycobacteriales</taxon>
        <taxon>Gordoniaceae</taxon>
        <taxon>Gordonia</taxon>
    </lineage>
</organism>
<proteinExistence type="predicted"/>
<sequence length="111" mass="11551">MSTATATAPVTHLCSAVLVVTDGTPRSHDVVMRSVGAGYNVVVVGRQAHDVVDYLNAGLRDQVWALIADPADPGQVDHIIERAIDIAGPLMMIIDPGGLLADVGAADRRVA</sequence>